<evidence type="ECO:0000256" key="5">
    <source>
        <dbReference type="ARBA" id="ARBA00023239"/>
    </source>
</evidence>
<reference evidence="8" key="1">
    <citation type="journal article" date="2015" name="Nature">
        <title>Complex archaea that bridge the gap between prokaryotes and eukaryotes.</title>
        <authorList>
            <person name="Spang A."/>
            <person name="Saw J.H."/>
            <person name="Jorgensen S.L."/>
            <person name="Zaremba-Niedzwiedzka K."/>
            <person name="Martijn J."/>
            <person name="Lind A.E."/>
            <person name="van Eijk R."/>
            <person name="Schleper C."/>
            <person name="Guy L."/>
            <person name="Ettema T.J."/>
        </authorList>
    </citation>
    <scope>NUCLEOTIDE SEQUENCE</scope>
</reference>
<dbReference type="Pfam" id="PF24621">
    <property type="entry name" value="DHQS_C"/>
    <property type="match status" value="1"/>
</dbReference>
<dbReference type="PANTHER" id="PTHR43622:SF3">
    <property type="entry name" value="2-EPI-5-EPI-VALIOLONE SYNTHASE"/>
    <property type="match status" value="1"/>
</dbReference>
<gene>
    <name evidence="8" type="ORF">LCGC14_1070100</name>
</gene>
<dbReference type="Gene3D" id="3.40.50.1970">
    <property type="match status" value="1"/>
</dbReference>
<keyword evidence="4" id="KW-0520">NAD</keyword>
<evidence type="ECO:0000256" key="3">
    <source>
        <dbReference type="ARBA" id="ARBA00022741"/>
    </source>
</evidence>
<evidence type="ECO:0000259" key="6">
    <source>
        <dbReference type="Pfam" id="PF01761"/>
    </source>
</evidence>
<dbReference type="InterPro" id="IPR056179">
    <property type="entry name" value="DHQS_C"/>
</dbReference>
<proteinExistence type="predicted"/>
<name>A0A0F9MIK1_9ZZZZ</name>
<dbReference type="AlphaFoldDB" id="A0A0F9MIK1"/>
<dbReference type="GO" id="GO:0017000">
    <property type="term" value="P:antibiotic biosynthetic process"/>
    <property type="evidence" value="ECO:0007669"/>
    <property type="project" value="InterPro"/>
</dbReference>
<evidence type="ECO:0000256" key="1">
    <source>
        <dbReference type="ARBA" id="ARBA00001911"/>
    </source>
</evidence>
<comment type="cofactor">
    <cofactor evidence="1">
        <name>NAD(+)</name>
        <dbReference type="ChEBI" id="CHEBI:57540"/>
    </cofactor>
</comment>
<protein>
    <submittedName>
        <fullName evidence="8">Uncharacterized protein</fullName>
    </submittedName>
</protein>
<dbReference type="Pfam" id="PF01761">
    <property type="entry name" value="DHQ_synthase"/>
    <property type="match status" value="1"/>
</dbReference>
<keyword evidence="2" id="KW-0479">Metal-binding</keyword>
<dbReference type="PANTHER" id="PTHR43622">
    <property type="entry name" value="3-DEHYDROQUINATE SYNTHASE"/>
    <property type="match status" value="1"/>
</dbReference>
<feature type="domain" description="3-dehydroquinate synthase N-terminal" evidence="6">
    <location>
        <begin position="77"/>
        <end position="188"/>
    </location>
</feature>
<keyword evidence="5" id="KW-0456">Lyase</keyword>
<dbReference type="CDD" id="cd08199">
    <property type="entry name" value="EEVS"/>
    <property type="match status" value="1"/>
</dbReference>
<sequence length="381" mass="42981">MNDSQLWEISTTLPVRFGIFITPNVFSYFNKKILEHGNVGPGARRLVILDRNIVGEYGDAIKRYFSFHKIEAEFLILDCHESTKDLESTLKIVDALEEFHVARRSEPVIAVGGGVLLDMVGFAASIYRRGIPYIRVPTTLIGLVDASLAAKTGINYKVRRNRLGSYYPPLASYLDRVFLKTLEKKHISSGLGEILKMAVVKDSQLFDLLERHGSELLESNFDHPFANEIIARSITGMIEELEPNLWEKDLRRLVDFGHSFSPIIEMKSIHEGYGPALEHGEAVTLDVLYSCIISCLRGSLPRNDLLRIFRVSKSMGLPTNHPLFNDPDVLELALADTMKHRDNAQNLPMPIRIGESGFLNTLTRDEIERAARHLENIQGEI</sequence>
<feature type="domain" description="3-dehydroquinate synthase C-terminal" evidence="7">
    <location>
        <begin position="190"/>
        <end position="336"/>
    </location>
</feature>
<dbReference type="GO" id="GO:0046872">
    <property type="term" value="F:metal ion binding"/>
    <property type="evidence" value="ECO:0007669"/>
    <property type="project" value="UniProtKB-KW"/>
</dbReference>
<evidence type="ECO:0000256" key="4">
    <source>
        <dbReference type="ARBA" id="ARBA00023027"/>
    </source>
</evidence>
<dbReference type="GO" id="GO:0003856">
    <property type="term" value="F:3-dehydroquinate synthase activity"/>
    <property type="evidence" value="ECO:0007669"/>
    <property type="project" value="TreeGrafter"/>
</dbReference>
<dbReference type="Gene3D" id="1.20.1090.10">
    <property type="entry name" value="Dehydroquinate synthase-like - alpha domain"/>
    <property type="match status" value="1"/>
</dbReference>
<dbReference type="EMBL" id="LAZR01004602">
    <property type="protein sequence ID" value="KKN07150.1"/>
    <property type="molecule type" value="Genomic_DNA"/>
</dbReference>
<evidence type="ECO:0000259" key="7">
    <source>
        <dbReference type="Pfam" id="PF24621"/>
    </source>
</evidence>
<evidence type="ECO:0000313" key="8">
    <source>
        <dbReference type="EMBL" id="KKN07150.1"/>
    </source>
</evidence>
<evidence type="ECO:0000256" key="2">
    <source>
        <dbReference type="ARBA" id="ARBA00022723"/>
    </source>
</evidence>
<dbReference type="InterPro" id="IPR050071">
    <property type="entry name" value="Dehydroquinate_synthase"/>
</dbReference>
<dbReference type="GO" id="GO:0000166">
    <property type="term" value="F:nucleotide binding"/>
    <property type="evidence" value="ECO:0007669"/>
    <property type="project" value="UniProtKB-KW"/>
</dbReference>
<accession>A0A0F9MIK1</accession>
<comment type="caution">
    <text evidence="8">The sequence shown here is derived from an EMBL/GenBank/DDBJ whole genome shotgun (WGS) entry which is preliminary data.</text>
</comment>
<dbReference type="InterPro" id="IPR035872">
    <property type="entry name" value="EEVS-like"/>
</dbReference>
<dbReference type="SUPFAM" id="SSF56796">
    <property type="entry name" value="Dehydroquinate synthase-like"/>
    <property type="match status" value="1"/>
</dbReference>
<organism evidence="8">
    <name type="scientific">marine sediment metagenome</name>
    <dbReference type="NCBI Taxonomy" id="412755"/>
    <lineage>
        <taxon>unclassified sequences</taxon>
        <taxon>metagenomes</taxon>
        <taxon>ecological metagenomes</taxon>
    </lineage>
</organism>
<dbReference type="InterPro" id="IPR030960">
    <property type="entry name" value="DHQS/DOIS_N"/>
</dbReference>
<keyword evidence="3" id="KW-0547">Nucleotide-binding</keyword>